<dbReference type="VEuPathDB" id="FungiDB:PSHT_15677"/>
<feature type="signal peptide" evidence="1">
    <location>
        <begin position="1"/>
        <end position="30"/>
    </location>
</feature>
<evidence type="ECO:0000256" key="1">
    <source>
        <dbReference type="SAM" id="SignalP"/>
    </source>
</evidence>
<protein>
    <recommendedName>
        <fullName evidence="4">Secreted protein</fullName>
    </recommendedName>
</protein>
<keyword evidence="1" id="KW-0732">Signal</keyword>
<sequence>MSTIGFFRGGFVTFVLMALITSLNSGPVSAEKVLCDYHFSPTRDHTPGKASCIAKSNLKRDYACVPNSCSTTNGLNYPSLQFVNCLNTRGIPRQLVLVKQYFRQDRHIAAQDRDQTYWECPYEGGNDVMISCDACS</sequence>
<evidence type="ECO:0000313" key="2">
    <source>
        <dbReference type="EMBL" id="POW06071.1"/>
    </source>
</evidence>
<dbReference type="EMBL" id="PKSL01000091">
    <property type="protein sequence ID" value="POW06071.1"/>
    <property type="molecule type" value="Genomic_DNA"/>
</dbReference>
<reference evidence="2" key="1">
    <citation type="submission" date="2017-12" db="EMBL/GenBank/DDBJ databases">
        <title>Gene loss provides genomic basis for host adaptation in cereal stripe rust fungi.</title>
        <authorList>
            <person name="Xia C."/>
        </authorList>
    </citation>
    <scope>NUCLEOTIDE SEQUENCE [LARGE SCALE GENOMIC DNA]</scope>
    <source>
        <strain evidence="2">93-210</strain>
    </source>
</reference>
<name>A0A2S4V978_9BASI</name>
<evidence type="ECO:0008006" key="4">
    <source>
        <dbReference type="Google" id="ProtNLM"/>
    </source>
</evidence>
<dbReference type="Proteomes" id="UP000239156">
    <property type="component" value="Unassembled WGS sequence"/>
</dbReference>
<accession>A0A2S4V978</accession>
<dbReference type="VEuPathDB" id="FungiDB:PSHT_15678"/>
<gene>
    <name evidence="2" type="ORF">PSTT_09302</name>
</gene>
<comment type="caution">
    <text evidence="2">The sequence shown here is derived from an EMBL/GenBank/DDBJ whole genome shotgun (WGS) entry which is preliminary data.</text>
</comment>
<feature type="chain" id="PRO_5015758470" description="Secreted protein" evidence="1">
    <location>
        <begin position="31"/>
        <end position="136"/>
    </location>
</feature>
<proteinExistence type="predicted"/>
<dbReference type="VEuPathDB" id="FungiDB:PSTT_09302"/>
<keyword evidence="3" id="KW-1185">Reference proteome</keyword>
<organism evidence="2 3">
    <name type="scientific">Puccinia striiformis</name>
    <dbReference type="NCBI Taxonomy" id="27350"/>
    <lineage>
        <taxon>Eukaryota</taxon>
        <taxon>Fungi</taxon>
        <taxon>Dikarya</taxon>
        <taxon>Basidiomycota</taxon>
        <taxon>Pucciniomycotina</taxon>
        <taxon>Pucciniomycetes</taxon>
        <taxon>Pucciniales</taxon>
        <taxon>Pucciniaceae</taxon>
        <taxon>Puccinia</taxon>
    </lineage>
</organism>
<evidence type="ECO:0000313" key="3">
    <source>
        <dbReference type="Proteomes" id="UP000239156"/>
    </source>
</evidence>
<dbReference type="AlphaFoldDB" id="A0A2S4V978"/>